<comment type="caution">
    <text evidence="2">The sequence shown here is derived from an EMBL/GenBank/DDBJ whole genome shotgun (WGS) entry which is preliminary data.</text>
</comment>
<reference evidence="2" key="1">
    <citation type="submission" date="2020-10" db="EMBL/GenBank/DDBJ databases">
        <authorList>
            <person name="Gilroy R."/>
        </authorList>
    </citation>
    <scope>NUCLEOTIDE SEQUENCE</scope>
    <source>
        <strain evidence="2">7463</strain>
    </source>
</reference>
<evidence type="ECO:0000313" key="2">
    <source>
        <dbReference type="EMBL" id="HIU37590.1"/>
    </source>
</evidence>
<evidence type="ECO:0000256" key="1">
    <source>
        <dbReference type="SAM" id="MobiDB-lite"/>
    </source>
</evidence>
<feature type="region of interest" description="Disordered" evidence="1">
    <location>
        <begin position="311"/>
        <end position="338"/>
    </location>
</feature>
<organism evidence="2 3">
    <name type="scientific">Candidatus Aphodousia faecigallinarum</name>
    <dbReference type="NCBI Taxonomy" id="2840677"/>
    <lineage>
        <taxon>Bacteria</taxon>
        <taxon>Pseudomonadati</taxon>
        <taxon>Pseudomonadota</taxon>
        <taxon>Betaproteobacteria</taxon>
        <taxon>Burkholderiales</taxon>
        <taxon>Sutterellaceae</taxon>
        <taxon>Sutterellaceae incertae sedis</taxon>
        <taxon>Candidatus Aphodousia</taxon>
    </lineage>
</organism>
<dbReference type="AlphaFoldDB" id="A0A9D1IIL1"/>
<gene>
    <name evidence="2" type="ORF">IAC56_04890</name>
</gene>
<proteinExistence type="predicted"/>
<evidence type="ECO:0000313" key="3">
    <source>
        <dbReference type="Proteomes" id="UP000824083"/>
    </source>
</evidence>
<reference evidence="2" key="2">
    <citation type="journal article" date="2021" name="PeerJ">
        <title>Extensive microbial diversity within the chicken gut microbiome revealed by metagenomics and culture.</title>
        <authorList>
            <person name="Gilroy R."/>
            <person name="Ravi A."/>
            <person name="Getino M."/>
            <person name="Pursley I."/>
            <person name="Horton D.L."/>
            <person name="Alikhan N.F."/>
            <person name="Baker D."/>
            <person name="Gharbi K."/>
            <person name="Hall N."/>
            <person name="Watson M."/>
            <person name="Adriaenssens E.M."/>
            <person name="Foster-Nyarko E."/>
            <person name="Jarju S."/>
            <person name="Secka A."/>
            <person name="Antonio M."/>
            <person name="Oren A."/>
            <person name="Chaudhuri R.R."/>
            <person name="La Ragione R."/>
            <person name="Hildebrand F."/>
            <person name="Pallen M.J."/>
        </authorList>
    </citation>
    <scope>NUCLEOTIDE SEQUENCE</scope>
    <source>
        <strain evidence="2">7463</strain>
    </source>
</reference>
<accession>A0A9D1IIL1</accession>
<dbReference type="Proteomes" id="UP000824083">
    <property type="component" value="Unassembled WGS sequence"/>
</dbReference>
<name>A0A9D1IIL1_9BURK</name>
<protein>
    <submittedName>
        <fullName evidence="2">Uncharacterized protein</fullName>
    </submittedName>
</protein>
<sequence length="338" mass="38632">MHASSFLQASYYSTPITSRVLIHPVCPNLPTPDGRSWSAVNDEVLQKVGSRTLLALVDMELTREMRKMALQHINGWVFHTKNALSVKEKLEQAACRFGRIRDGIFAQELKAAITELFDEDPRYQARLSGKDDTEEAVNEVIRRVVSQCSLTWELGLFSMTDARAFGIHLLIALHDMIYESCLERNPEELMMSPTRFARYERFYEFIEQFRGVDRRVDRAIADYKNILAAFPEDGSSLYSGGLKEFWRELTQLGGSIKEELERTFYEEPSLQNDYDEESLNWEIESESMLDDFVDWEQSGIETGVDLGIGSSSESIDSDSFNVGLPSNDDFWLEPSPNS</sequence>
<dbReference type="EMBL" id="DVMY01000079">
    <property type="protein sequence ID" value="HIU37590.1"/>
    <property type="molecule type" value="Genomic_DNA"/>
</dbReference>